<organism evidence="3 4">
    <name type="scientific">Citrus x changshan-huyou</name>
    <dbReference type="NCBI Taxonomy" id="2935761"/>
    <lineage>
        <taxon>Eukaryota</taxon>
        <taxon>Viridiplantae</taxon>
        <taxon>Streptophyta</taxon>
        <taxon>Embryophyta</taxon>
        <taxon>Tracheophyta</taxon>
        <taxon>Spermatophyta</taxon>
        <taxon>Magnoliopsida</taxon>
        <taxon>eudicotyledons</taxon>
        <taxon>Gunneridae</taxon>
        <taxon>Pentapetalae</taxon>
        <taxon>rosids</taxon>
        <taxon>malvids</taxon>
        <taxon>Sapindales</taxon>
        <taxon>Rutaceae</taxon>
        <taxon>Aurantioideae</taxon>
        <taxon>Citrus</taxon>
    </lineage>
</organism>
<dbReference type="GO" id="GO:0080031">
    <property type="term" value="F:methyl salicylate esterase activity"/>
    <property type="evidence" value="ECO:0007669"/>
    <property type="project" value="TreeGrafter"/>
</dbReference>
<reference evidence="3 4" key="1">
    <citation type="submission" date="2024-05" db="EMBL/GenBank/DDBJ databases">
        <title>Haplotype-resolved chromosome-level genome assembly of Huyou (Citrus changshanensis).</title>
        <authorList>
            <person name="Miao C."/>
            <person name="Chen W."/>
            <person name="Wu Y."/>
            <person name="Wang L."/>
            <person name="Zhao S."/>
            <person name="Grierson D."/>
            <person name="Xu C."/>
            <person name="Chen K."/>
        </authorList>
    </citation>
    <scope>NUCLEOTIDE SEQUENCE [LARGE SCALE GENOMIC DNA]</scope>
    <source>
        <strain evidence="3">01-14</strain>
        <tissue evidence="3">Leaf</tissue>
    </source>
</reference>
<dbReference type="GO" id="GO:0009694">
    <property type="term" value="P:jasmonic acid metabolic process"/>
    <property type="evidence" value="ECO:0007669"/>
    <property type="project" value="TreeGrafter"/>
</dbReference>
<keyword evidence="4" id="KW-1185">Reference proteome</keyword>
<dbReference type="Gene3D" id="3.40.50.1820">
    <property type="entry name" value="alpha/beta hydrolase"/>
    <property type="match status" value="1"/>
</dbReference>
<dbReference type="InterPro" id="IPR045889">
    <property type="entry name" value="MES/HNL"/>
</dbReference>
<dbReference type="GO" id="GO:0009696">
    <property type="term" value="P:salicylic acid metabolic process"/>
    <property type="evidence" value="ECO:0007669"/>
    <property type="project" value="TreeGrafter"/>
</dbReference>
<dbReference type="FunFam" id="3.40.50.1820:FF:000051">
    <property type="entry name" value="(S)-hydroxynitrile lyase"/>
    <property type="match status" value="1"/>
</dbReference>
<dbReference type="GO" id="GO:0080032">
    <property type="term" value="F:methyl jasmonate esterase activity"/>
    <property type="evidence" value="ECO:0007669"/>
    <property type="project" value="TreeGrafter"/>
</dbReference>
<dbReference type="Pfam" id="PF12697">
    <property type="entry name" value="Abhydrolase_6"/>
    <property type="match status" value="1"/>
</dbReference>
<comment type="caution">
    <text evidence="3">The sequence shown here is derived from an EMBL/GenBank/DDBJ whole genome shotgun (WGS) entry which is preliminary data.</text>
</comment>
<dbReference type="GO" id="GO:0080030">
    <property type="term" value="F:methyl indole-3-acetate esterase activity"/>
    <property type="evidence" value="ECO:0007669"/>
    <property type="project" value="TreeGrafter"/>
</dbReference>
<evidence type="ECO:0000313" key="3">
    <source>
        <dbReference type="EMBL" id="KAK9187033.1"/>
    </source>
</evidence>
<feature type="domain" description="AB hydrolase-1" evidence="2">
    <location>
        <begin position="30"/>
        <end position="272"/>
    </location>
</feature>
<dbReference type="SUPFAM" id="SSF53474">
    <property type="entry name" value="alpha/beta-Hydrolases"/>
    <property type="match status" value="1"/>
</dbReference>
<dbReference type="AlphaFoldDB" id="A0AAP0LU41"/>
<dbReference type="PANTHER" id="PTHR10992">
    <property type="entry name" value="METHYLESTERASE FAMILY MEMBER"/>
    <property type="match status" value="1"/>
</dbReference>
<accession>A0AAP0LU41</accession>
<evidence type="ECO:0000313" key="4">
    <source>
        <dbReference type="Proteomes" id="UP001428341"/>
    </source>
</evidence>
<name>A0AAP0LU41_9ROSI</name>
<dbReference type="Proteomes" id="UP001428341">
    <property type="component" value="Unassembled WGS sequence"/>
</dbReference>
<dbReference type="InterPro" id="IPR029058">
    <property type="entry name" value="AB_hydrolase_fold"/>
</dbReference>
<proteinExistence type="predicted"/>
<dbReference type="PANTHER" id="PTHR10992:SF1083">
    <property type="entry name" value="METHYLESTERASE 1"/>
    <property type="match status" value="1"/>
</dbReference>
<evidence type="ECO:0000259" key="2">
    <source>
        <dbReference type="Pfam" id="PF12697"/>
    </source>
</evidence>
<sequence length="283" mass="32173">MRRRMRQDKMKPYRQRKIERMAEAKKQKHFVLVHGANHGAWCWYKVKPQLEAAGHRVTALDLAASGINVKKIEEVPTFYEYSEPLLEVLASLPAEEKVILVGHSFGGLSLALAADTFPHKISVAIFITALMPDTKHQPSYVVDKLFNRVSSEEWLDTQFSVMDTSNPSHVSISFGHNFLTLKLYPLCSPQDVELGKMLARPGSLFQDDLSKANKFSNEGYGSVKRVYVVCDEDICIPKEFQHWMIQNNPVDQVMEIKGADHMPMLSKPQQLLDCLSQIAHKYT</sequence>
<dbReference type="EMBL" id="JBCGBO010000007">
    <property type="protein sequence ID" value="KAK9187033.1"/>
    <property type="molecule type" value="Genomic_DNA"/>
</dbReference>
<dbReference type="InterPro" id="IPR000073">
    <property type="entry name" value="AB_hydrolase_1"/>
</dbReference>
<protein>
    <recommendedName>
        <fullName evidence="2">AB hydrolase-1 domain-containing protein</fullName>
    </recommendedName>
</protein>
<keyword evidence="1" id="KW-0378">Hydrolase</keyword>
<evidence type="ECO:0000256" key="1">
    <source>
        <dbReference type="ARBA" id="ARBA00022801"/>
    </source>
</evidence>
<gene>
    <name evidence="3" type="ORF">WN944_018423</name>
</gene>